<organism evidence="4 5">
    <name type="scientific">Trichoderma citrinoviride</name>
    <dbReference type="NCBI Taxonomy" id="58853"/>
    <lineage>
        <taxon>Eukaryota</taxon>
        <taxon>Fungi</taxon>
        <taxon>Dikarya</taxon>
        <taxon>Ascomycota</taxon>
        <taxon>Pezizomycotina</taxon>
        <taxon>Sordariomycetes</taxon>
        <taxon>Hypocreomycetidae</taxon>
        <taxon>Hypocreales</taxon>
        <taxon>Hypocreaceae</taxon>
        <taxon>Trichoderma</taxon>
    </lineage>
</organism>
<dbReference type="OrthoDB" id="2558351at2759"/>
<dbReference type="Pfam" id="PF01116">
    <property type="entry name" value="F_bP_aldolase"/>
    <property type="match status" value="1"/>
</dbReference>
<dbReference type="GO" id="GO:0008270">
    <property type="term" value="F:zinc ion binding"/>
    <property type="evidence" value="ECO:0007669"/>
    <property type="project" value="UniProtKB-UniRule"/>
</dbReference>
<dbReference type="EC" id="4.1.2.13" evidence="3"/>
<name>A0A2T4BHX7_9HYPO</name>
<feature type="active site" description="Proton donor" evidence="1">
    <location>
        <position position="88"/>
    </location>
</feature>
<comment type="pathway">
    <text evidence="3">Carbohydrate degradation; glycolysis; D-glyceraldehyde 3-phosphate and glycerone phosphate from D-glucose: step 4/4.</text>
</comment>
<evidence type="ECO:0000256" key="2">
    <source>
        <dbReference type="PIRSR" id="PIRSR001359-3"/>
    </source>
</evidence>
<proteinExistence type="inferred from homology"/>
<feature type="binding site" evidence="2">
    <location>
        <position position="218"/>
    </location>
    <ligand>
        <name>Zn(2+)</name>
        <dbReference type="ChEBI" id="CHEBI:29105"/>
        <label>1</label>
        <note>catalytic</note>
    </ligand>
</feature>
<comment type="similarity">
    <text evidence="3">Belongs to the class II fructose-bisphosphate aldolase family.</text>
</comment>
<evidence type="ECO:0000313" key="5">
    <source>
        <dbReference type="Proteomes" id="UP000241546"/>
    </source>
</evidence>
<feature type="binding site" evidence="2">
    <location>
        <position position="89"/>
    </location>
    <ligand>
        <name>Zn(2+)</name>
        <dbReference type="ChEBI" id="CHEBI:29105"/>
        <label>1</label>
        <note>catalytic</note>
    </ligand>
</feature>
<keyword evidence="5" id="KW-1185">Reference proteome</keyword>
<keyword evidence="2 3" id="KW-0479">Metal-binding</keyword>
<dbReference type="SUPFAM" id="SSF51569">
    <property type="entry name" value="Aldolase"/>
    <property type="match status" value="1"/>
</dbReference>
<accession>A0A2T4BHX7</accession>
<feature type="binding site" evidence="2">
    <location>
        <position position="110"/>
    </location>
    <ligand>
        <name>Zn(2+)</name>
        <dbReference type="ChEBI" id="CHEBI:29105"/>
        <label>2</label>
    </ligand>
</feature>
<dbReference type="Gene3D" id="3.20.20.70">
    <property type="entry name" value="Aldolase class I"/>
    <property type="match status" value="1"/>
</dbReference>
<dbReference type="GO" id="GO:0006096">
    <property type="term" value="P:glycolytic process"/>
    <property type="evidence" value="ECO:0007669"/>
    <property type="project" value="UniProtKB-UniPathway"/>
</dbReference>
<keyword evidence="2 3" id="KW-0862">Zinc</keyword>
<dbReference type="EMBL" id="KZ680209">
    <property type="protein sequence ID" value="PTB68927.1"/>
    <property type="molecule type" value="Genomic_DNA"/>
</dbReference>
<evidence type="ECO:0000256" key="3">
    <source>
        <dbReference type="RuleBase" id="RU366023"/>
    </source>
</evidence>
<sequence length="290" mass="31213">MVMASSSLQDNTTLRILRAADKGNYGVLAAVGYNLEQVLGFVRAAERKRSPLIIQLFPWAVAHSDGVLVHAAAQAARQASVPVAVHLDHCQDEAMVRRACGLPFDSVMVDMSHHAKEENLARTRELVAYCHARGKAAEAEPGRIEGGEDGVSDTLDLEGLMTTAEEARAFVDAGVDLLAPAFGNVHGEYGPRGIVLDFQRLKQVHEITRASNVLIALHGVTGFSDALLQQLVRAGVRKINVNKDILVGYYAVLEQKINKAPFTQVVDEAIEQVAEALARQMDAVGSSGKA</sequence>
<dbReference type="PANTHER" id="PTHR30304:SF0">
    <property type="entry name" value="D-TAGATOSE-1,6-BISPHOSPHATE ALDOLASE SUBUNIT GATY-RELATED"/>
    <property type="match status" value="1"/>
</dbReference>
<dbReference type="RefSeq" id="XP_024752247.1">
    <property type="nucleotide sequence ID" value="XM_024892056.1"/>
</dbReference>
<dbReference type="InterPro" id="IPR000771">
    <property type="entry name" value="FBA_II"/>
</dbReference>
<dbReference type="Proteomes" id="UP000241546">
    <property type="component" value="Unassembled WGS sequence"/>
</dbReference>
<dbReference type="InterPro" id="IPR013785">
    <property type="entry name" value="Aldolase_TIM"/>
</dbReference>
<protein>
    <recommendedName>
        <fullName evidence="3">Fructose-bisphosphate aldolase</fullName>
        <shortName evidence="3">FBP aldolase</shortName>
        <ecNumber evidence="3">4.1.2.13</ecNumber>
    </recommendedName>
</protein>
<feature type="binding site" evidence="2">
    <location>
        <position position="186"/>
    </location>
    <ligand>
        <name>Zn(2+)</name>
        <dbReference type="ChEBI" id="CHEBI:29105"/>
        <label>1</label>
        <note>catalytic</note>
    </ligand>
</feature>
<dbReference type="CDD" id="cd00947">
    <property type="entry name" value="TBP_aldolase_IIB"/>
    <property type="match status" value="1"/>
</dbReference>
<dbReference type="GeneID" id="36600174"/>
<dbReference type="GO" id="GO:0004332">
    <property type="term" value="F:fructose-bisphosphate aldolase activity"/>
    <property type="evidence" value="ECO:0007669"/>
    <property type="project" value="UniProtKB-EC"/>
</dbReference>
<evidence type="ECO:0000256" key="1">
    <source>
        <dbReference type="PIRSR" id="PIRSR001359-1"/>
    </source>
</evidence>
<dbReference type="InterPro" id="IPR050246">
    <property type="entry name" value="Class_II_FBP_aldolase"/>
</dbReference>
<comment type="cofactor">
    <cofactor evidence="2 3">
        <name>Zn(2+)</name>
        <dbReference type="ChEBI" id="CHEBI:29105"/>
    </cofactor>
    <text evidence="2 3">Binds 2 Zn(2+) ions per subunit. One is catalytic and the other provides a structural contribution.</text>
</comment>
<keyword evidence="3" id="KW-0456">Lyase</keyword>
<dbReference type="PANTHER" id="PTHR30304">
    <property type="entry name" value="D-TAGATOSE-1,6-BISPHOSPHATE ALDOLASE"/>
    <property type="match status" value="1"/>
</dbReference>
<dbReference type="AlphaFoldDB" id="A0A2T4BHX7"/>
<feature type="binding site" evidence="2">
    <location>
        <position position="140"/>
    </location>
    <ligand>
        <name>Zn(2+)</name>
        <dbReference type="ChEBI" id="CHEBI:29105"/>
        <label>2</label>
    </ligand>
</feature>
<reference evidence="5" key="1">
    <citation type="submission" date="2016-07" db="EMBL/GenBank/DDBJ databases">
        <title>Multiple horizontal gene transfer events from other fungi enriched the ability of initially mycotrophic Trichoderma (Ascomycota) to feed on dead plant biomass.</title>
        <authorList>
            <consortium name="DOE Joint Genome Institute"/>
            <person name="Atanasova L."/>
            <person name="Chenthamara K."/>
            <person name="Zhang J."/>
            <person name="Grujic M."/>
            <person name="Henrissat B."/>
            <person name="Kuo A."/>
            <person name="Aerts A."/>
            <person name="Salamov A."/>
            <person name="Lipzen A."/>
            <person name="Labutti K."/>
            <person name="Barry K."/>
            <person name="Miao Y."/>
            <person name="Rahimi M.J."/>
            <person name="Shen Q."/>
            <person name="Grigoriev I.V."/>
            <person name="Kubicek C.P."/>
            <person name="Druzhinina I.S."/>
        </authorList>
    </citation>
    <scope>NUCLEOTIDE SEQUENCE [LARGE SCALE GENOMIC DNA]</scope>
    <source>
        <strain evidence="5">TUCIM 6016</strain>
    </source>
</reference>
<gene>
    <name evidence="4" type="ORF">BBK36DRAFT_1133013</name>
</gene>
<comment type="function">
    <text evidence="3">Catalyzes the aldol condensation of dihydroxyacetone phosphate (DHAP or glycerone-phosphate) with glyceraldehyde 3-phosphate (G3P) to form fructose 1,6-bisphosphate (FBP) in gluconeogenesis and the reverse reaction in glycolysis.</text>
</comment>
<comment type="catalytic activity">
    <reaction evidence="3">
        <text>beta-D-fructose 1,6-bisphosphate = D-glyceraldehyde 3-phosphate + dihydroxyacetone phosphate</text>
        <dbReference type="Rhea" id="RHEA:14729"/>
        <dbReference type="ChEBI" id="CHEBI:32966"/>
        <dbReference type="ChEBI" id="CHEBI:57642"/>
        <dbReference type="ChEBI" id="CHEBI:59776"/>
        <dbReference type="EC" id="4.1.2.13"/>
    </reaction>
</comment>
<dbReference type="PIRSF" id="PIRSF001359">
    <property type="entry name" value="F_bP_aldolase_II"/>
    <property type="match status" value="1"/>
</dbReference>
<keyword evidence="3" id="KW-0324">Glycolysis</keyword>
<dbReference type="UniPathway" id="UPA00109">
    <property type="reaction ID" value="UER00183"/>
</dbReference>
<evidence type="ECO:0000313" key="4">
    <source>
        <dbReference type="EMBL" id="PTB68927.1"/>
    </source>
</evidence>